<evidence type="ECO:0000256" key="1">
    <source>
        <dbReference type="ARBA" id="ARBA00004412"/>
    </source>
</evidence>
<protein>
    <submittedName>
        <fullName evidence="9">Spermatogenesis-defective protein 39 homolog isoform X1</fullName>
    </submittedName>
</protein>
<dbReference type="GO" id="GO:0007034">
    <property type="term" value="P:vacuolar transport"/>
    <property type="evidence" value="ECO:0007669"/>
    <property type="project" value="TreeGrafter"/>
</dbReference>
<keyword evidence="4" id="KW-0967">Endosome</keyword>
<evidence type="ECO:0000256" key="2">
    <source>
        <dbReference type="ARBA" id="ARBA00004541"/>
    </source>
</evidence>
<feature type="compositionally biased region" description="Low complexity" evidence="6">
    <location>
        <begin position="99"/>
        <end position="116"/>
    </location>
</feature>
<feature type="compositionally biased region" description="Low complexity" evidence="6">
    <location>
        <begin position="176"/>
        <end position="185"/>
    </location>
</feature>
<organism evidence="8 9">
    <name type="scientific">Actinia tenebrosa</name>
    <name type="common">Australian red waratah sea anemone</name>
    <dbReference type="NCBI Taxonomy" id="6105"/>
    <lineage>
        <taxon>Eukaryota</taxon>
        <taxon>Metazoa</taxon>
        <taxon>Cnidaria</taxon>
        <taxon>Anthozoa</taxon>
        <taxon>Hexacorallia</taxon>
        <taxon>Actiniaria</taxon>
        <taxon>Actiniidae</taxon>
        <taxon>Actinia</taxon>
    </lineage>
</organism>
<feature type="domain" description="Vps16 C-terminal" evidence="7">
    <location>
        <begin position="266"/>
        <end position="397"/>
    </location>
</feature>
<keyword evidence="5" id="KW-0968">Cytoplasmic vesicle</keyword>
<dbReference type="OrthoDB" id="5986265at2759"/>
<evidence type="ECO:0000256" key="4">
    <source>
        <dbReference type="ARBA" id="ARBA00022753"/>
    </source>
</evidence>
<evidence type="ECO:0000313" key="8">
    <source>
        <dbReference type="Proteomes" id="UP000515163"/>
    </source>
</evidence>
<dbReference type="Proteomes" id="UP000515163">
    <property type="component" value="Unplaced"/>
</dbReference>
<evidence type="ECO:0000256" key="3">
    <source>
        <dbReference type="ARBA" id="ARBA00004603"/>
    </source>
</evidence>
<dbReference type="GeneID" id="116306298"/>
<feature type="compositionally biased region" description="Low complexity" evidence="6">
    <location>
        <begin position="147"/>
        <end position="165"/>
    </location>
</feature>
<gene>
    <name evidence="9" type="primary">LOC116306298</name>
</gene>
<feature type="region of interest" description="Disordered" evidence="6">
    <location>
        <begin position="69"/>
        <end position="185"/>
    </location>
</feature>
<dbReference type="PANTHER" id="PTHR13364:SF6">
    <property type="entry name" value="SPERMATOGENESIS-DEFECTIVE PROTEIN 39 HOMOLOG"/>
    <property type="match status" value="1"/>
</dbReference>
<feature type="compositionally biased region" description="Polar residues" evidence="6">
    <location>
        <begin position="117"/>
        <end position="138"/>
    </location>
</feature>
<dbReference type="GO" id="GO:0006886">
    <property type="term" value="P:intracellular protein transport"/>
    <property type="evidence" value="ECO:0007669"/>
    <property type="project" value="InterPro"/>
</dbReference>
<sequence>MASRAKGFSFKELSINDYTDYDEEDTKKIPKRNPFDFGDDDVTFESAEFVSQSQVKDFFNVSRGITFDDDDNDSDVSLGQPWGGPQFSIGNEKSDPAKSARFRSASSASSQSSASSLPVQNDPGSFASVSSQRSSTTAAKKVTSGGSLPNSKTLSSSSKPSKSTSHTVSAAAVRGKTGTSTTNITKTTTTTTKSALNAVSSSISDVVASTPQVSVNEYYRLQTEVGQLRRDLQAAKQSRLKPLPVTESVTRIIRGQPYSLELHKSLKDKVNLLDCAIKMHDGNAIIAVILFLKKTVKKEIFCNQLIRQPKALHHYCKFLRQNSDLEELVQLYRRLGKHEDAIMVKFNNAVKMHNPSNRLFTLKEILKNDVPAYPISADCVTTIQEYIKLLNMQIDLEASDTRAEQEGSNITMTTIPRQATLPLLPVITTLYYCCIYHYGQPESTISSPLYLRNTFKLSEKQFEWTALAACAKTRRWKDIDDLLKGKGWFGTSKLRSLIGFGKVVTLLYHNKTPEEILSKYLRLIDDLNNRLSLAVKFKCHDVVIETLVAMKDRQKLNKYREQMPNYASQQQTITNYLRNSQIKWKN</sequence>
<evidence type="ECO:0000259" key="7">
    <source>
        <dbReference type="Pfam" id="PF04840"/>
    </source>
</evidence>
<dbReference type="PANTHER" id="PTHR13364">
    <property type="entry name" value="DEFECTIVE SPERMATOGENESIS PROTEIN 39"/>
    <property type="match status" value="1"/>
</dbReference>
<reference evidence="9" key="1">
    <citation type="submission" date="2025-08" db="UniProtKB">
        <authorList>
            <consortium name="RefSeq"/>
        </authorList>
    </citation>
    <scope>IDENTIFICATION</scope>
    <source>
        <tissue evidence="9">Tentacle</tissue>
    </source>
</reference>
<evidence type="ECO:0000256" key="6">
    <source>
        <dbReference type="SAM" id="MobiDB-lite"/>
    </source>
</evidence>
<dbReference type="FunCoup" id="A0A6P8IYE0">
    <property type="interactions" value="2662"/>
</dbReference>
<dbReference type="InterPro" id="IPR040057">
    <property type="entry name" value="Spe-39"/>
</dbReference>
<evidence type="ECO:0000313" key="9">
    <source>
        <dbReference type="RefSeq" id="XP_031572187.1"/>
    </source>
</evidence>
<dbReference type="AlphaFoldDB" id="A0A6P8IYE0"/>
<dbReference type="InterPro" id="IPR006925">
    <property type="entry name" value="Vps16_C"/>
</dbReference>
<proteinExistence type="predicted"/>
<keyword evidence="8" id="KW-1185">Reference proteome</keyword>
<dbReference type="GO" id="GO:0005770">
    <property type="term" value="C:late endosome"/>
    <property type="evidence" value="ECO:0007669"/>
    <property type="project" value="UniProtKB-SubCell"/>
</dbReference>
<name>A0A6P8IYE0_ACTTE</name>
<dbReference type="Pfam" id="PF04840">
    <property type="entry name" value="Vps16_C"/>
    <property type="match status" value="1"/>
</dbReference>
<comment type="subcellular location">
    <subcellularLocation>
        <location evidence="2">Cytoplasmic vesicle</location>
    </subcellularLocation>
    <subcellularLocation>
        <location evidence="1">Early endosome</location>
    </subcellularLocation>
    <subcellularLocation>
        <location evidence="3">Late endosome</location>
    </subcellularLocation>
</comment>
<dbReference type="RefSeq" id="XP_031572187.1">
    <property type="nucleotide sequence ID" value="XM_031716327.1"/>
</dbReference>
<dbReference type="KEGG" id="aten:116306298"/>
<dbReference type="GO" id="GO:0005769">
    <property type="term" value="C:early endosome"/>
    <property type="evidence" value="ECO:0007669"/>
    <property type="project" value="UniProtKB-SubCell"/>
</dbReference>
<dbReference type="InParanoid" id="A0A6P8IYE0"/>
<evidence type="ECO:0000256" key="5">
    <source>
        <dbReference type="ARBA" id="ARBA00023329"/>
    </source>
</evidence>
<accession>A0A6P8IYE0</accession>